<gene>
    <name evidence="2" type="ORF">Tci_874067</name>
</gene>
<evidence type="ECO:0000256" key="1">
    <source>
        <dbReference type="SAM" id="MobiDB-lite"/>
    </source>
</evidence>
<accession>A0A699SYG2</accession>
<dbReference type="AlphaFoldDB" id="A0A699SYG2"/>
<protein>
    <submittedName>
        <fullName evidence="2">Uncharacterized protein</fullName>
    </submittedName>
</protein>
<dbReference type="EMBL" id="BKCJ011195689">
    <property type="protein sequence ID" value="GFD02098.1"/>
    <property type="molecule type" value="Genomic_DNA"/>
</dbReference>
<evidence type="ECO:0000313" key="2">
    <source>
        <dbReference type="EMBL" id="GFD02098.1"/>
    </source>
</evidence>
<proteinExistence type="predicted"/>
<feature type="compositionally biased region" description="Basic and acidic residues" evidence="1">
    <location>
        <begin position="59"/>
        <end position="72"/>
    </location>
</feature>
<organism evidence="2">
    <name type="scientific">Tanacetum cinerariifolium</name>
    <name type="common">Dalmatian daisy</name>
    <name type="synonym">Chrysanthemum cinerariifolium</name>
    <dbReference type="NCBI Taxonomy" id="118510"/>
    <lineage>
        <taxon>Eukaryota</taxon>
        <taxon>Viridiplantae</taxon>
        <taxon>Streptophyta</taxon>
        <taxon>Embryophyta</taxon>
        <taxon>Tracheophyta</taxon>
        <taxon>Spermatophyta</taxon>
        <taxon>Magnoliopsida</taxon>
        <taxon>eudicotyledons</taxon>
        <taxon>Gunneridae</taxon>
        <taxon>Pentapetalae</taxon>
        <taxon>asterids</taxon>
        <taxon>campanulids</taxon>
        <taxon>Asterales</taxon>
        <taxon>Asteraceae</taxon>
        <taxon>Asteroideae</taxon>
        <taxon>Anthemideae</taxon>
        <taxon>Anthemidinae</taxon>
        <taxon>Tanacetum</taxon>
    </lineage>
</organism>
<feature type="region of interest" description="Disordered" evidence="1">
    <location>
        <begin position="58"/>
        <end position="82"/>
    </location>
</feature>
<name>A0A699SYG2_TANCI</name>
<comment type="caution">
    <text evidence="2">The sequence shown here is derived from an EMBL/GenBank/DDBJ whole genome shotgun (WGS) entry which is preliminary data.</text>
</comment>
<reference evidence="2" key="1">
    <citation type="journal article" date="2019" name="Sci. Rep.">
        <title>Draft genome of Tanacetum cinerariifolium, the natural source of mosquito coil.</title>
        <authorList>
            <person name="Yamashiro T."/>
            <person name="Shiraishi A."/>
            <person name="Satake H."/>
            <person name="Nakayama K."/>
        </authorList>
    </citation>
    <scope>NUCLEOTIDE SEQUENCE</scope>
</reference>
<sequence>MRIGSADRVFGFARGFQRGKEHTYHGRNIHIMEGNEDTKSELILRFPKCLPARAKIHEKHRERAKTEEESRNGLKNVDLACP</sequence>